<dbReference type="PANTHER" id="PTHR23291:SF112">
    <property type="entry name" value="GROWTH HORMONE-INDUCIBLE TRANSMEMBRANE PROTEIN"/>
    <property type="match status" value="1"/>
</dbReference>
<reference evidence="6 7" key="1">
    <citation type="submission" date="2024-08" db="EMBL/GenBank/DDBJ databases">
        <authorList>
            <person name="Will J Nash"/>
            <person name="Angela Man"/>
            <person name="Seanna McTaggart"/>
            <person name="Kendall Baker"/>
            <person name="Tom Barker"/>
            <person name="Leah Catchpole"/>
            <person name="Alex Durrant"/>
            <person name="Karim Gharbi"/>
            <person name="Naomi Irish"/>
            <person name="Gemy Kaithakottil"/>
            <person name="Debby Ku"/>
            <person name="Aaliyah Providence"/>
            <person name="Felix Shaw"/>
            <person name="David Swarbreck"/>
            <person name="Chris Watkins"/>
            <person name="Ann M. McCartney"/>
            <person name="Giulio Formenti"/>
            <person name="Alice Mouton"/>
            <person name="Noel Vella"/>
            <person name="Bjorn M von Reumont"/>
            <person name="Adriana Vella"/>
            <person name="Wilfried Haerty"/>
        </authorList>
    </citation>
    <scope>NUCLEOTIDE SEQUENCE [LARGE SCALE GENOMIC DNA]</scope>
</reference>
<comment type="subcellular location">
    <subcellularLocation>
        <location evidence="1">Membrane</location>
        <topology evidence="1">Multi-pass membrane protein</topology>
    </subcellularLocation>
</comment>
<evidence type="ECO:0000313" key="6">
    <source>
        <dbReference type="EMBL" id="CAL7945998.1"/>
    </source>
</evidence>
<evidence type="ECO:0000256" key="1">
    <source>
        <dbReference type="ARBA" id="ARBA00004141"/>
    </source>
</evidence>
<evidence type="ECO:0000313" key="7">
    <source>
        <dbReference type="Proteomes" id="UP001642520"/>
    </source>
</evidence>
<comment type="caution">
    <text evidence="6">The sequence shown here is derived from an EMBL/GenBank/DDBJ whole genome shotgun (WGS) entry which is preliminary data.</text>
</comment>
<dbReference type="Proteomes" id="UP001642520">
    <property type="component" value="Unassembled WGS sequence"/>
</dbReference>
<evidence type="ECO:0000256" key="2">
    <source>
        <dbReference type="ARBA" id="ARBA00022692"/>
    </source>
</evidence>
<feature type="transmembrane region" description="Helical" evidence="5">
    <location>
        <begin position="182"/>
        <end position="202"/>
    </location>
</feature>
<evidence type="ECO:0000256" key="4">
    <source>
        <dbReference type="ARBA" id="ARBA00023136"/>
    </source>
</evidence>
<feature type="transmembrane region" description="Helical" evidence="5">
    <location>
        <begin position="151"/>
        <end position="170"/>
    </location>
</feature>
<accession>A0ABP1P0I4</accession>
<comment type="similarity">
    <text evidence="5">Belongs to the BI1 family.</text>
</comment>
<feature type="transmembrane region" description="Helical" evidence="5">
    <location>
        <begin position="261"/>
        <end position="282"/>
    </location>
</feature>
<sequence length="343" mass="36817">MMFARVCRSGASPNLVSLLKTPVNSKPFIPRIQSSRLFSNDGRNAYVKSPRSTTFTEQAIPRTGYAAIPIGKGAVAGGALIGLGSLCYYGLGLSPAMGTVDYAMLWPQYVKDRIQSTYMYVGASIAISAAVAALCLRSSNIMNIVTRQGSVALLVGCASAWGSGILLHRIPYKEGFGPKQMVWLLHTGIIGAIIAPLYLYGGPVILKAAWYTAGIFGSLSAIAICAPSEKFLNMGGPLGIGLGVVFASSVGSLFLPPTSALGLSLYSITMYGGLLLFSMFLLHDTQRLVKQAEMYPTNSQLTRPYDPINNATSIFMNLVNIFVRIVAMLQDRKKNNEIQTSNY</sequence>
<dbReference type="PANTHER" id="PTHR23291">
    <property type="entry name" value="BAX INHIBITOR-RELATED"/>
    <property type="match status" value="1"/>
</dbReference>
<evidence type="ECO:0000256" key="5">
    <source>
        <dbReference type="RuleBase" id="RU004379"/>
    </source>
</evidence>
<keyword evidence="7" id="KW-1185">Reference proteome</keyword>
<keyword evidence="4 5" id="KW-0472">Membrane</keyword>
<evidence type="ECO:0000256" key="3">
    <source>
        <dbReference type="ARBA" id="ARBA00022989"/>
    </source>
</evidence>
<organism evidence="6 7">
    <name type="scientific">Xylocopa violacea</name>
    <name type="common">Violet carpenter bee</name>
    <name type="synonym">Apis violacea</name>
    <dbReference type="NCBI Taxonomy" id="135666"/>
    <lineage>
        <taxon>Eukaryota</taxon>
        <taxon>Metazoa</taxon>
        <taxon>Ecdysozoa</taxon>
        <taxon>Arthropoda</taxon>
        <taxon>Hexapoda</taxon>
        <taxon>Insecta</taxon>
        <taxon>Pterygota</taxon>
        <taxon>Neoptera</taxon>
        <taxon>Endopterygota</taxon>
        <taxon>Hymenoptera</taxon>
        <taxon>Apocrita</taxon>
        <taxon>Aculeata</taxon>
        <taxon>Apoidea</taxon>
        <taxon>Anthophila</taxon>
        <taxon>Apidae</taxon>
        <taxon>Xylocopa</taxon>
        <taxon>Xylocopa</taxon>
    </lineage>
</organism>
<gene>
    <name evidence="6" type="ORF">XYLVIOL_LOCUS7528</name>
</gene>
<evidence type="ECO:0008006" key="8">
    <source>
        <dbReference type="Google" id="ProtNLM"/>
    </source>
</evidence>
<protein>
    <recommendedName>
        <fullName evidence="8">Growth hormone-inducible transmembrane protein</fullName>
    </recommendedName>
</protein>
<keyword evidence="2 5" id="KW-0812">Transmembrane</keyword>
<feature type="transmembrane region" description="Helical" evidence="5">
    <location>
        <begin position="118"/>
        <end position="139"/>
    </location>
</feature>
<proteinExistence type="inferred from homology"/>
<name>A0ABP1P0I4_XYLVO</name>
<keyword evidence="3 5" id="KW-1133">Transmembrane helix</keyword>
<feature type="transmembrane region" description="Helical" evidence="5">
    <location>
        <begin position="208"/>
        <end position="226"/>
    </location>
</feature>
<dbReference type="EMBL" id="CAXAJV020001294">
    <property type="protein sequence ID" value="CAL7945998.1"/>
    <property type="molecule type" value="Genomic_DNA"/>
</dbReference>
<dbReference type="Pfam" id="PF01027">
    <property type="entry name" value="Bax1-I"/>
    <property type="match status" value="1"/>
</dbReference>
<dbReference type="InterPro" id="IPR006214">
    <property type="entry name" value="Bax_inhibitor_1-related"/>
</dbReference>
<feature type="transmembrane region" description="Helical" evidence="5">
    <location>
        <begin position="238"/>
        <end position="255"/>
    </location>
</feature>